<reference evidence="2 3" key="1">
    <citation type="submission" date="2016-03" db="EMBL/GenBank/DDBJ databases">
        <authorList>
            <person name="Ploux O."/>
        </authorList>
    </citation>
    <scope>NUCLEOTIDE SEQUENCE [LARGE SCALE GENOMIC DNA]</scope>
    <source>
        <strain evidence="2 3">UAMH 11012</strain>
    </source>
</reference>
<evidence type="ECO:0000313" key="3">
    <source>
        <dbReference type="Proteomes" id="UP000184330"/>
    </source>
</evidence>
<gene>
    <name evidence="2" type="ORF">PAC_03333</name>
</gene>
<keyword evidence="1" id="KW-0472">Membrane</keyword>
<evidence type="ECO:0000313" key="2">
    <source>
        <dbReference type="EMBL" id="CZR53455.1"/>
    </source>
</evidence>
<name>A0A1L7WKZ5_9HELO</name>
<keyword evidence="1" id="KW-0812">Transmembrane</keyword>
<dbReference type="OrthoDB" id="5400196at2759"/>
<accession>A0A1L7WKZ5</accession>
<organism evidence="2 3">
    <name type="scientific">Phialocephala subalpina</name>
    <dbReference type="NCBI Taxonomy" id="576137"/>
    <lineage>
        <taxon>Eukaryota</taxon>
        <taxon>Fungi</taxon>
        <taxon>Dikarya</taxon>
        <taxon>Ascomycota</taxon>
        <taxon>Pezizomycotina</taxon>
        <taxon>Leotiomycetes</taxon>
        <taxon>Helotiales</taxon>
        <taxon>Mollisiaceae</taxon>
        <taxon>Phialocephala</taxon>
        <taxon>Phialocephala fortinii species complex</taxon>
    </lineage>
</organism>
<keyword evidence="3" id="KW-1185">Reference proteome</keyword>
<dbReference type="EMBL" id="FJOG01000003">
    <property type="protein sequence ID" value="CZR53455.1"/>
    <property type="molecule type" value="Genomic_DNA"/>
</dbReference>
<feature type="transmembrane region" description="Helical" evidence="1">
    <location>
        <begin position="143"/>
        <end position="165"/>
    </location>
</feature>
<sequence length="607" mass="64335">MSQEIPRKDQNPSDEEATDGIQEFAQTTVADFKPPISRLSALVALILQLAVIVILIVFNVVTVWIQKPKGYATALLSDTDRLLYLTGTTVLATIIATFTTGQIRRLWFSSAVLTENAAAPDRVLGHARTVIGLGSFREQAQHFYTTAPFWLVGLMTTAIVAGISATNFSLIASPLALLALDHTTLVSTGITPTPCLDVTNSSSTPSGFIWQLSNGSYISLNTSYAPACENQNVLPTFLNAKYTPLGDAYSMGGVPVGPLAAGAPYASDLGFDYSFGLNSPDEYGDRLGLIFSSSAAEFNWISQCFPVVATNPVSCRESGEIKVNGSTVSVTAGGCTVSKSFQNLNTTRDAATVAGVCTDSSPDIGTATVVIGSLNGYASDLRDAINSGKGLFAGPDGLVTVSVACTIDIAPSLGFRLLNFSRIPPQAVPDTSSRANLLSIGYPFRVTAAGNYCTPISPRGPVNISRFLTPSMLATGGSAAWQLLTENQYSDGRLSTLMNNANNVQPFIGQTFAESENYLEDCLGQASAISLGLFWGYSSMLALGGPFLSQITPIDPNNTEVYIINGNASLEGVRVGSGSRIALLYIIPEIFSVGLLIWLLYITRHLK</sequence>
<feature type="transmembrane region" description="Helical" evidence="1">
    <location>
        <begin position="582"/>
        <end position="602"/>
    </location>
</feature>
<protein>
    <submittedName>
        <fullName evidence="2">Uncharacterized protein</fullName>
    </submittedName>
</protein>
<feature type="transmembrane region" description="Helical" evidence="1">
    <location>
        <begin position="41"/>
        <end position="62"/>
    </location>
</feature>
<evidence type="ECO:0000256" key="1">
    <source>
        <dbReference type="SAM" id="Phobius"/>
    </source>
</evidence>
<proteinExistence type="predicted"/>
<keyword evidence="1" id="KW-1133">Transmembrane helix</keyword>
<dbReference type="Proteomes" id="UP000184330">
    <property type="component" value="Unassembled WGS sequence"/>
</dbReference>
<feature type="transmembrane region" description="Helical" evidence="1">
    <location>
        <begin position="82"/>
        <end position="100"/>
    </location>
</feature>
<dbReference type="AlphaFoldDB" id="A0A1L7WKZ5"/>